<keyword evidence="2 4" id="KW-0378">Hydrolase</keyword>
<comment type="caution">
    <text evidence="6">The sequence shown here is derived from an EMBL/GenBank/DDBJ whole genome shotgun (WGS) entry which is preliminary data.</text>
</comment>
<feature type="compositionally biased region" description="Low complexity" evidence="5">
    <location>
        <begin position="76"/>
        <end position="88"/>
    </location>
</feature>
<comment type="similarity">
    <text evidence="1 4">Belongs to the glycosyl hydrolase 53 family.</text>
</comment>
<evidence type="ECO:0000256" key="4">
    <source>
        <dbReference type="RuleBase" id="RU361192"/>
    </source>
</evidence>
<dbReference type="Proteomes" id="UP001320314">
    <property type="component" value="Unassembled WGS sequence"/>
</dbReference>
<evidence type="ECO:0000256" key="2">
    <source>
        <dbReference type="ARBA" id="ARBA00022801"/>
    </source>
</evidence>
<feature type="region of interest" description="Disordered" evidence="5">
    <location>
        <begin position="53"/>
        <end position="88"/>
    </location>
</feature>
<dbReference type="GO" id="GO:0031218">
    <property type="term" value="F:arabinogalactan endo-1,4-beta-galactosidase activity"/>
    <property type="evidence" value="ECO:0007669"/>
    <property type="project" value="UniProtKB-EC"/>
</dbReference>
<evidence type="ECO:0000256" key="1">
    <source>
        <dbReference type="ARBA" id="ARBA00010687"/>
    </source>
</evidence>
<name>A0ABD4SAE2_9LACO</name>
<feature type="signal peptide" evidence="4">
    <location>
        <begin position="1"/>
        <end position="37"/>
    </location>
</feature>
<evidence type="ECO:0000256" key="5">
    <source>
        <dbReference type="SAM" id="MobiDB-lite"/>
    </source>
</evidence>
<feature type="chain" id="PRO_5044525069" description="Arabinogalactan endo-beta-1,4-galactanase" evidence="4">
    <location>
        <begin position="38"/>
        <end position="1170"/>
    </location>
</feature>
<evidence type="ECO:0000313" key="6">
    <source>
        <dbReference type="EMBL" id="MCD5517796.1"/>
    </source>
</evidence>
<feature type="compositionally biased region" description="Basic and acidic residues" evidence="5">
    <location>
        <begin position="60"/>
        <end position="75"/>
    </location>
</feature>
<dbReference type="Pfam" id="PF07745">
    <property type="entry name" value="Glyco_hydro_53"/>
    <property type="match status" value="1"/>
</dbReference>
<dbReference type="InterPro" id="IPR017853">
    <property type="entry name" value="GH"/>
</dbReference>
<dbReference type="InterPro" id="IPR011683">
    <property type="entry name" value="Glyco_hydro_53"/>
</dbReference>
<dbReference type="RefSeq" id="WP_231523415.1">
    <property type="nucleotide sequence ID" value="NZ_JAJNUD010000007.1"/>
</dbReference>
<dbReference type="SUPFAM" id="SSF69360">
    <property type="entry name" value="Cell wall binding repeat"/>
    <property type="match status" value="1"/>
</dbReference>
<reference evidence="6 7" key="1">
    <citation type="submission" date="2021-12" db="EMBL/GenBank/DDBJ databases">
        <title>Antimicrobial susceptibility of Lactobacillus delbrueckii subsp. lactis obtained from milk products and other habitats.</title>
        <authorList>
            <person name="Shani N."/>
        </authorList>
    </citation>
    <scope>NUCLEOTIDE SEQUENCE [LARGE SCALE GENOMIC DNA]</scope>
    <source>
        <strain evidence="6 7">CIRM BIA 266</strain>
    </source>
</reference>
<comment type="catalytic activity">
    <reaction evidence="4">
        <text>The enzyme specifically hydrolyzes (1-&gt;4)-beta-D-galactosidic linkages in type I arabinogalactans.</text>
        <dbReference type="EC" id="3.2.1.89"/>
    </reaction>
</comment>
<dbReference type="EC" id="3.2.1.89" evidence="4"/>
<keyword evidence="3 4" id="KW-0326">Glycosidase</keyword>
<dbReference type="PANTHER" id="PTHR34983">
    <property type="entry name" value="ARABINOGALACTAN ENDO-BETA-1,4-GALACTANASE A"/>
    <property type="match status" value="1"/>
</dbReference>
<proteinExistence type="inferred from homology"/>
<gene>
    <name evidence="6" type="ORF">LOB39_04270</name>
</gene>
<sequence length="1170" mass="125629">MKKRRIKHFKSNKSLTAAGVALLATGLAVGNVNSVKADTTDDSSKQAVAQATTTENTTAEAEKKSANTAVSEKRTATTAATTTTTTTTTAVNEDKTATAATTTNTAATTAATAPATKTASKAVQATKVTAQKAVTATAQPTKNAFKTTSGVTNYYAANGQVVKHQFIKVNDKQYYADATGKIAKSTSKTLNGIKVSFDKDGAVENGMDHAQLLRDQTEFLTAVKLKNGVKYDWTESKNGYQESAVHEMAQLLAQGDVKEDKQVIASLMEKNNSMQGKVLATLKTDVSANNETAAQFVSDLIRQLGTTSAAGSVVGAGYYNGTLAGLIYKVEAVTQPAQASSTLTPSVTKVYGQDKVSVKNGLKDGQAFTADESKKLLSTISSSLLSGPAGTEISQDVLTAIEAGLGGDDTAYVGTTDYGDDAGKTYHYAYWLEGADSAAKLANFLALNKGVKYGEAIKANFTATLTEGAGNNNEAVDETPTSKKPADEITAAYQNGTETGLKYESVKVEKIPGMTDDMARGVDVSTYQAMLKAGVKYYDFNGKEADLFDVLKEAGVNWVRLRLWNNPYNADGQGYGGGNTDEESLIKTALQAKKYGMKVLLDFHYSDFWADPAKQILPKSWKNLSSAELNEAISLYTKKVLTDMEKAGVAPAMVQIGNEITKGTFGYDADQLTGGDWNKLWQSNYGTTVARYLATAAQAVRTTNKDAKIAVQFESPDVNRYRMIMTVLKNNGVDYDYLGTSYYPFWGSSNNNPDNLLKVQEMAQKEFGKRVVVMETSWLNNVNDSDGTGNNIGYAPSDYAVGPQGQVDEVTALYKSLVAGGGVGAFYWEPAQIAVRAGWNSWNYNKQLANVYGTGWASKYVIGYAPDNEMHYNGKETWGGSTWDNMGLFDDHGYPLQSLLVYKGMLEGYQSAENTASTVTPKLAALYGADQASLKAENQLQVGQDLTLTNYLDGAVSKYLNGVKGTKISEASLKALFAGLTDSLKSDQFKDEAGNNYHYEYWLEGSNADEKLANFLKANVGATYGSPITVNYTATLVKDEKVIEKASSTVEATATTVWGLDNVTIDSPMTVGQKLSAEDTALIEKAAAQYLTGEKGTEISADSFTKLAEAVNAGIASSKEYQVKFTDATSVYHYVYYLDGTDLAALNKGAKYGDPIKINVSVSLKWVKNL</sequence>
<protein>
    <recommendedName>
        <fullName evidence="4">Arabinogalactan endo-beta-1,4-galactanase</fullName>
        <ecNumber evidence="4">3.2.1.89</ecNumber>
    </recommendedName>
</protein>
<evidence type="ECO:0000256" key="3">
    <source>
        <dbReference type="ARBA" id="ARBA00023295"/>
    </source>
</evidence>
<accession>A0ABD4SAE2</accession>
<keyword evidence="4" id="KW-0732">Signal</keyword>
<evidence type="ECO:0000313" key="7">
    <source>
        <dbReference type="Proteomes" id="UP001320314"/>
    </source>
</evidence>
<dbReference type="EMBL" id="JAJNUD010000007">
    <property type="protein sequence ID" value="MCD5517796.1"/>
    <property type="molecule type" value="Genomic_DNA"/>
</dbReference>
<dbReference type="PANTHER" id="PTHR34983:SF2">
    <property type="entry name" value="ENDO-BETA-1,4-GALACTANASE"/>
    <property type="match status" value="1"/>
</dbReference>
<dbReference type="Gene3D" id="2.10.270.10">
    <property type="entry name" value="Cholin Binding"/>
    <property type="match status" value="1"/>
</dbReference>
<dbReference type="Gene3D" id="3.20.20.80">
    <property type="entry name" value="Glycosidases"/>
    <property type="match status" value="1"/>
</dbReference>
<dbReference type="AlphaFoldDB" id="A0ABD4SAE2"/>
<organism evidence="6 7">
    <name type="scientific">Lactobacillus delbrueckii subsp. allosunkii</name>
    <dbReference type="NCBI Taxonomy" id="1050107"/>
    <lineage>
        <taxon>Bacteria</taxon>
        <taxon>Bacillati</taxon>
        <taxon>Bacillota</taxon>
        <taxon>Bacilli</taxon>
        <taxon>Lactobacillales</taxon>
        <taxon>Lactobacillaceae</taxon>
        <taxon>Lactobacillus</taxon>
    </lineage>
</organism>
<dbReference type="SUPFAM" id="SSF51445">
    <property type="entry name" value="(Trans)glycosidases"/>
    <property type="match status" value="1"/>
</dbReference>